<sequence length="189" mass="20262">MRRPCSSCRFVFSTLRLRRLALAWCCVLAASLQQAATAQRNDAPPPGQVEVRVGVILNLTSSIGQRRRVGIEMALEDYYDAHPGCRTRVTPRFRDSGGQVVGAASAAVDLIKNEQVQAIIGPATSAEADFVAYLGNSAHVPVLSSSATSPDLSPAQTPFFVRTAANDSFQAAPVAAVLATFRWQCGTRR</sequence>
<keyword evidence="4" id="KW-0472">Membrane</keyword>
<dbReference type="GO" id="GO:0016020">
    <property type="term" value="C:membrane"/>
    <property type="evidence" value="ECO:0007669"/>
    <property type="project" value="UniProtKB-SubCell"/>
</dbReference>
<dbReference type="InterPro" id="IPR028082">
    <property type="entry name" value="Peripla_BP_I"/>
</dbReference>
<dbReference type="PANTHER" id="PTHR34836">
    <property type="entry name" value="OS06G0188250 PROTEIN"/>
    <property type="match status" value="1"/>
</dbReference>
<dbReference type="PANTHER" id="PTHR34836:SF1">
    <property type="entry name" value="OS09G0428600 PROTEIN"/>
    <property type="match status" value="1"/>
</dbReference>
<comment type="subcellular location">
    <subcellularLocation>
        <location evidence="1">Membrane</location>
    </subcellularLocation>
</comment>
<dbReference type="Pfam" id="PF01094">
    <property type="entry name" value="ANF_receptor"/>
    <property type="match status" value="1"/>
</dbReference>
<dbReference type="InterPro" id="IPR015683">
    <property type="entry name" value="Ionotropic_Glu_rcpt"/>
</dbReference>
<evidence type="ECO:0000259" key="6">
    <source>
        <dbReference type="Pfam" id="PF01094"/>
    </source>
</evidence>
<dbReference type="FunFam" id="3.40.50.2300:FF:000398">
    <property type="entry name" value="Glutamate receptor"/>
    <property type="match status" value="1"/>
</dbReference>
<accession>A0A8T0XGM0</accession>
<organism evidence="7 8">
    <name type="scientific">Panicum virgatum</name>
    <name type="common">Blackwell switchgrass</name>
    <dbReference type="NCBI Taxonomy" id="38727"/>
    <lineage>
        <taxon>Eukaryota</taxon>
        <taxon>Viridiplantae</taxon>
        <taxon>Streptophyta</taxon>
        <taxon>Embryophyta</taxon>
        <taxon>Tracheophyta</taxon>
        <taxon>Spermatophyta</taxon>
        <taxon>Magnoliopsida</taxon>
        <taxon>Liliopsida</taxon>
        <taxon>Poales</taxon>
        <taxon>Poaceae</taxon>
        <taxon>PACMAD clade</taxon>
        <taxon>Panicoideae</taxon>
        <taxon>Panicodae</taxon>
        <taxon>Paniceae</taxon>
        <taxon>Panicinae</taxon>
        <taxon>Panicum</taxon>
        <taxon>Panicum sect. Hiantes</taxon>
    </lineage>
</organism>
<keyword evidence="8" id="KW-1185">Reference proteome</keyword>
<dbReference type="Gene3D" id="3.40.50.2300">
    <property type="match status" value="1"/>
</dbReference>
<gene>
    <name evidence="7" type="ORF">PVAP13_1NG517619</name>
</gene>
<dbReference type="EMBL" id="CM029038">
    <property type="protein sequence ID" value="KAG2654559.1"/>
    <property type="molecule type" value="Genomic_DNA"/>
</dbReference>
<evidence type="ECO:0000256" key="2">
    <source>
        <dbReference type="ARBA" id="ARBA00022692"/>
    </source>
</evidence>
<name>A0A8T0XGM0_PANVG</name>
<protein>
    <recommendedName>
        <fullName evidence="6">Receptor ligand binding region domain-containing protein</fullName>
    </recommendedName>
</protein>
<dbReference type="Proteomes" id="UP000823388">
    <property type="component" value="Chromosome 1N"/>
</dbReference>
<feature type="chain" id="PRO_5035892902" description="Receptor ligand binding region domain-containing protein" evidence="5">
    <location>
        <begin position="39"/>
        <end position="189"/>
    </location>
</feature>
<evidence type="ECO:0000256" key="1">
    <source>
        <dbReference type="ARBA" id="ARBA00004370"/>
    </source>
</evidence>
<feature type="domain" description="Receptor ligand binding region" evidence="6">
    <location>
        <begin position="70"/>
        <end position="184"/>
    </location>
</feature>
<evidence type="ECO:0000256" key="5">
    <source>
        <dbReference type="SAM" id="SignalP"/>
    </source>
</evidence>
<keyword evidence="2" id="KW-0812">Transmembrane</keyword>
<keyword evidence="3" id="KW-1133">Transmembrane helix</keyword>
<evidence type="ECO:0000313" key="8">
    <source>
        <dbReference type="Proteomes" id="UP000823388"/>
    </source>
</evidence>
<proteinExistence type="predicted"/>
<dbReference type="SUPFAM" id="SSF53822">
    <property type="entry name" value="Periplasmic binding protein-like I"/>
    <property type="match status" value="1"/>
</dbReference>
<dbReference type="AlphaFoldDB" id="A0A8T0XGM0"/>
<feature type="signal peptide" evidence="5">
    <location>
        <begin position="1"/>
        <end position="38"/>
    </location>
</feature>
<comment type="caution">
    <text evidence="7">The sequence shown here is derived from an EMBL/GenBank/DDBJ whole genome shotgun (WGS) entry which is preliminary data.</text>
</comment>
<evidence type="ECO:0000313" key="7">
    <source>
        <dbReference type="EMBL" id="KAG2654559.1"/>
    </source>
</evidence>
<evidence type="ECO:0000256" key="3">
    <source>
        <dbReference type="ARBA" id="ARBA00022989"/>
    </source>
</evidence>
<dbReference type="InterPro" id="IPR001828">
    <property type="entry name" value="ANF_lig-bd_rcpt"/>
</dbReference>
<keyword evidence="5" id="KW-0732">Signal</keyword>
<evidence type="ECO:0000256" key="4">
    <source>
        <dbReference type="ARBA" id="ARBA00023136"/>
    </source>
</evidence>
<reference evidence="7" key="1">
    <citation type="submission" date="2020-05" db="EMBL/GenBank/DDBJ databases">
        <title>WGS assembly of Panicum virgatum.</title>
        <authorList>
            <person name="Lovell J.T."/>
            <person name="Jenkins J."/>
            <person name="Shu S."/>
            <person name="Juenger T.E."/>
            <person name="Schmutz J."/>
        </authorList>
    </citation>
    <scope>NUCLEOTIDE SEQUENCE</scope>
    <source>
        <strain evidence="7">AP13</strain>
    </source>
</reference>